<feature type="compositionally biased region" description="Basic and acidic residues" evidence="1">
    <location>
        <begin position="74"/>
        <end position="95"/>
    </location>
</feature>
<keyword evidence="3" id="KW-1185">Reference proteome</keyword>
<accession>A0A812LPA5</accession>
<dbReference type="Proteomes" id="UP000604046">
    <property type="component" value="Unassembled WGS sequence"/>
</dbReference>
<feature type="region of interest" description="Disordered" evidence="1">
    <location>
        <begin position="1"/>
        <end position="165"/>
    </location>
</feature>
<name>A0A812LPA5_9DINO</name>
<evidence type="ECO:0000313" key="2">
    <source>
        <dbReference type="EMBL" id="CAE7250290.1"/>
    </source>
</evidence>
<feature type="compositionally biased region" description="Basic and acidic residues" evidence="1">
    <location>
        <begin position="31"/>
        <end position="53"/>
    </location>
</feature>
<protein>
    <submittedName>
        <fullName evidence="2">Uncharacterized protein</fullName>
    </submittedName>
</protein>
<sequence length="165" mass="19527">MPSQVQRPWKNKAGRPSGSGTTSWARREKRAWKALEKAETDWKKLQDAKERAFGKRQRKWQGEEEIQESWWSPEPKESWEPTREADGPCSSRERWSWWQVEGAPASTGDSTSLGRCKEPEDDEEDEEEEDFALHEWDPEEVDDEEKQDAEIKPLAPWRPWKRSWS</sequence>
<evidence type="ECO:0000256" key="1">
    <source>
        <dbReference type="SAM" id="MobiDB-lite"/>
    </source>
</evidence>
<dbReference type="AlphaFoldDB" id="A0A812LPA5"/>
<feature type="compositionally biased region" description="Acidic residues" evidence="1">
    <location>
        <begin position="119"/>
        <end position="130"/>
    </location>
</feature>
<proteinExistence type="predicted"/>
<dbReference type="EMBL" id="CAJNDS010001169">
    <property type="protein sequence ID" value="CAE7250290.1"/>
    <property type="molecule type" value="Genomic_DNA"/>
</dbReference>
<gene>
    <name evidence="2" type="ORF">SNAT2548_LOCUS12270</name>
</gene>
<organism evidence="2 3">
    <name type="scientific">Symbiodinium natans</name>
    <dbReference type="NCBI Taxonomy" id="878477"/>
    <lineage>
        <taxon>Eukaryota</taxon>
        <taxon>Sar</taxon>
        <taxon>Alveolata</taxon>
        <taxon>Dinophyceae</taxon>
        <taxon>Suessiales</taxon>
        <taxon>Symbiodiniaceae</taxon>
        <taxon>Symbiodinium</taxon>
    </lineage>
</organism>
<evidence type="ECO:0000313" key="3">
    <source>
        <dbReference type="Proteomes" id="UP000604046"/>
    </source>
</evidence>
<feature type="compositionally biased region" description="Acidic residues" evidence="1">
    <location>
        <begin position="137"/>
        <end position="147"/>
    </location>
</feature>
<comment type="caution">
    <text evidence="2">The sequence shown here is derived from an EMBL/GenBank/DDBJ whole genome shotgun (WGS) entry which is preliminary data.</text>
</comment>
<reference evidence="2" key="1">
    <citation type="submission" date="2021-02" db="EMBL/GenBank/DDBJ databases">
        <authorList>
            <person name="Dougan E. K."/>
            <person name="Rhodes N."/>
            <person name="Thang M."/>
            <person name="Chan C."/>
        </authorList>
    </citation>
    <scope>NUCLEOTIDE SEQUENCE</scope>
</reference>